<feature type="transmembrane region" description="Helical" evidence="2">
    <location>
        <begin position="65"/>
        <end position="82"/>
    </location>
</feature>
<feature type="transmembrane region" description="Helical" evidence="2">
    <location>
        <begin position="12"/>
        <end position="32"/>
    </location>
</feature>
<sequence length="337" mass="36295">MSQSASRYPFILLVIAVVISVPLVLGFIGGLSPAFDTLALFRGHLAVLLVLLGLPLLFTPLRREGAMIVLFALLALGTTLSATRNLMGEAKSAASAANTQTGARYSLVQINLGGSSTDHKRIMQMIAREKPDFIAYQGADPSWDKWLTILGGSYHYHVDCHNNRIGTGILSRRPFSEGGEPVCDADGRYAASRFDLGGTPVTVASIALDWPWPGRQSEILQAIAPHLRQISGPAILAGDFKAAPWSRVLRQIAHETGTRLMEKDGGTWLPRPLPDSFAPVSGLAIDHVLVSQQIEAPHIWLRAAAGSSHLPVRLDFSVAPPSPQEEEEADSTTAMLQ</sequence>
<dbReference type="GO" id="GO:0004519">
    <property type="term" value="F:endonuclease activity"/>
    <property type="evidence" value="ECO:0007669"/>
    <property type="project" value="UniProtKB-KW"/>
</dbReference>
<feature type="region of interest" description="Disordered" evidence="1">
    <location>
        <begin position="317"/>
        <end position="337"/>
    </location>
</feature>
<dbReference type="RefSeq" id="WP_374834039.1">
    <property type="nucleotide sequence ID" value="NZ_JBHEEZ010000038.1"/>
</dbReference>
<keyword evidence="2" id="KW-0472">Membrane</keyword>
<protein>
    <submittedName>
        <fullName evidence="4">Endonuclease/exonuclease/phosphatase family protein</fullName>
    </submittedName>
</protein>
<keyword evidence="2" id="KW-1133">Transmembrane helix</keyword>
<organism evidence="4 5">
    <name type="scientific">Daeguia caeni</name>
    <dbReference type="NCBI Taxonomy" id="439612"/>
    <lineage>
        <taxon>Bacteria</taxon>
        <taxon>Pseudomonadati</taxon>
        <taxon>Pseudomonadota</taxon>
        <taxon>Alphaproteobacteria</taxon>
        <taxon>Hyphomicrobiales</taxon>
        <taxon>Brucellaceae</taxon>
        <taxon>Daeguia</taxon>
    </lineage>
</organism>
<keyword evidence="2" id="KW-0812">Transmembrane</keyword>
<keyword evidence="4" id="KW-0540">Nuclease</keyword>
<dbReference type="Pfam" id="PF03372">
    <property type="entry name" value="Exo_endo_phos"/>
    <property type="match status" value="1"/>
</dbReference>
<evidence type="ECO:0000256" key="1">
    <source>
        <dbReference type="SAM" id="MobiDB-lite"/>
    </source>
</evidence>
<keyword evidence="4" id="KW-0255">Endonuclease</keyword>
<dbReference type="EMBL" id="JBHSEL010000108">
    <property type="protein sequence ID" value="MFC4625707.1"/>
    <property type="molecule type" value="Genomic_DNA"/>
</dbReference>
<comment type="caution">
    <text evidence="4">The sequence shown here is derived from an EMBL/GenBank/DDBJ whole genome shotgun (WGS) entry which is preliminary data.</text>
</comment>
<accession>A0ABV9H7V9</accession>
<evidence type="ECO:0000313" key="4">
    <source>
        <dbReference type="EMBL" id="MFC4625707.1"/>
    </source>
</evidence>
<dbReference type="InterPro" id="IPR036691">
    <property type="entry name" value="Endo/exonu/phosph_ase_sf"/>
</dbReference>
<reference evidence="5" key="1">
    <citation type="journal article" date="2019" name="Int. J. Syst. Evol. Microbiol.">
        <title>The Global Catalogue of Microorganisms (GCM) 10K type strain sequencing project: providing services to taxonomists for standard genome sequencing and annotation.</title>
        <authorList>
            <consortium name="The Broad Institute Genomics Platform"/>
            <consortium name="The Broad Institute Genome Sequencing Center for Infectious Disease"/>
            <person name="Wu L."/>
            <person name="Ma J."/>
        </authorList>
    </citation>
    <scope>NUCLEOTIDE SEQUENCE [LARGE SCALE GENOMIC DNA]</scope>
    <source>
        <strain evidence="5">CGMCC 1.15731</strain>
    </source>
</reference>
<dbReference type="InterPro" id="IPR005135">
    <property type="entry name" value="Endo/exonuclease/phosphatase"/>
</dbReference>
<dbReference type="Gene3D" id="3.60.10.10">
    <property type="entry name" value="Endonuclease/exonuclease/phosphatase"/>
    <property type="match status" value="1"/>
</dbReference>
<dbReference type="SUPFAM" id="SSF56219">
    <property type="entry name" value="DNase I-like"/>
    <property type="match status" value="1"/>
</dbReference>
<feature type="transmembrane region" description="Helical" evidence="2">
    <location>
        <begin position="38"/>
        <end position="58"/>
    </location>
</feature>
<evidence type="ECO:0000259" key="3">
    <source>
        <dbReference type="Pfam" id="PF03372"/>
    </source>
</evidence>
<proteinExistence type="predicted"/>
<evidence type="ECO:0000256" key="2">
    <source>
        <dbReference type="SAM" id="Phobius"/>
    </source>
</evidence>
<keyword evidence="5" id="KW-1185">Reference proteome</keyword>
<evidence type="ECO:0000313" key="5">
    <source>
        <dbReference type="Proteomes" id="UP001596042"/>
    </source>
</evidence>
<dbReference type="Proteomes" id="UP001596042">
    <property type="component" value="Unassembled WGS sequence"/>
</dbReference>
<keyword evidence="4" id="KW-0378">Hydrolase</keyword>
<gene>
    <name evidence="4" type="ORF">ACFO1V_10860</name>
</gene>
<name>A0ABV9H7V9_9HYPH</name>
<feature type="domain" description="Endonuclease/exonuclease/phosphatase" evidence="3">
    <location>
        <begin position="109"/>
        <end position="307"/>
    </location>
</feature>